<gene>
    <name evidence="3" type="ORF">KSP40_PGU022752</name>
</gene>
<proteinExistence type="predicted"/>
<keyword evidence="4" id="KW-1185">Reference proteome</keyword>
<dbReference type="Pfam" id="PF00646">
    <property type="entry name" value="F-box"/>
    <property type="match status" value="1"/>
</dbReference>
<feature type="domain" description="F-box" evidence="2">
    <location>
        <begin position="156"/>
        <end position="185"/>
    </location>
</feature>
<dbReference type="SUPFAM" id="SSF81383">
    <property type="entry name" value="F-box domain"/>
    <property type="match status" value="1"/>
</dbReference>
<dbReference type="CDD" id="cd09917">
    <property type="entry name" value="F-box_SF"/>
    <property type="match status" value="1"/>
</dbReference>
<reference evidence="3 4" key="1">
    <citation type="journal article" date="2022" name="Nat. Plants">
        <title>Genomes of leafy and leafless Platanthera orchids illuminate the evolution of mycoheterotrophy.</title>
        <authorList>
            <person name="Li M.H."/>
            <person name="Liu K.W."/>
            <person name="Li Z."/>
            <person name="Lu H.C."/>
            <person name="Ye Q.L."/>
            <person name="Zhang D."/>
            <person name="Wang J.Y."/>
            <person name="Li Y.F."/>
            <person name="Zhong Z.M."/>
            <person name="Liu X."/>
            <person name="Yu X."/>
            <person name="Liu D.K."/>
            <person name="Tu X.D."/>
            <person name="Liu B."/>
            <person name="Hao Y."/>
            <person name="Liao X.Y."/>
            <person name="Jiang Y.T."/>
            <person name="Sun W.H."/>
            <person name="Chen J."/>
            <person name="Chen Y.Q."/>
            <person name="Ai Y."/>
            <person name="Zhai J.W."/>
            <person name="Wu S.S."/>
            <person name="Zhou Z."/>
            <person name="Hsiao Y.Y."/>
            <person name="Wu W.L."/>
            <person name="Chen Y.Y."/>
            <person name="Lin Y.F."/>
            <person name="Hsu J.L."/>
            <person name="Li C.Y."/>
            <person name="Wang Z.W."/>
            <person name="Zhao X."/>
            <person name="Zhong W.Y."/>
            <person name="Ma X.K."/>
            <person name="Ma L."/>
            <person name="Huang J."/>
            <person name="Chen G.Z."/>
            <person name="Huang M.Z."/>
            <person name="Huang L."/>
            <person name="Peng D.H."/>
            <person name="Luo Y.B."/>
            <person name="Zou S.Q."/>
            <person name="Chen S.P."/>
            <person name="Lan S."/>
            <person name="Tsai W.C."/>
            <person name="Van de Peer Y."/>
            <person name="Liu Z.J."/>
        </authorList>
    </citation>
    <scope>NUCLEOTIDE SEQUENCE [LARGE SCALE GENOMIC DNA]</scope>
    <source>
        <strain evidence="3">Lor288</strain>
    </source>
</reference>
<accession>A0ABR2MV64</accession>
<comment type="caution">
    <text evidence="3">The sequence shown here is derived from an EMBL/GenBank/DDBJ whole genome shotgun (WGS) entry which is preliminary data.</text>
</comment>
<sequence length="318" mass="36669">MSRSSHRLCVKGRRPAVFMNSHGHFLPSSSRSPASRGRRSRRIPVPPLSRNPICAAISRSPLSRAASSSSRSVDLPGSIRSHYLFSFCKIIFTKNDFRKPAFPVSPRYLLLFHPAQMDIQKRKWKERGNENRPNLRKKFYSWTEDKENKRWQTTVPYDILSIISDLLPLSDFINFRGVCRHWRSAPSCRSNITELSKKDPWCIFYDFDARDKDMCLFYQCNDRRSCCVQSSWFTRSEMFRVQACCSFLRSAGTQASPLEFRFFPPIHLQHCVWISISGVKSSLPFDRRSRPDAVIVEEVSASSGGFGIPSYARHLGLL</sequence>
<evidence type="ECO:0000313" key="3">
    <source>
        <dbReference type="EMBL" id="KAK8967341.1"/>
    </source>
</evidence>
<feature type="region of interest" description="Disordered" evidence="1">
    <location>
        <begin position="20"/>
        <end position="51"/>
    </location>
</feature>
<organism evidence="3 4">
    <name type="scientific">Platanthera guangdongensis</name>
    <dbReference type="NCBI Taxonomy" id="2320717"/>
    <lineage>
        <taxon>Eukaryota</taxon>
        <taxon>Viridiplantae</taxon>
        <taxon>Streptophyta</taxon>
        <taxon>Embryophyta</taxon>
        <taxon>Tracheophyta</taxon>
        <taxon>Spermatophyta</taxon>
        <taxon>Magnoliopsida</taxon>
        <taxon>Liliopsida</taxon>
        <taxon>Asparagales</taxon>
        <taxon>Orchidaceae</taxon>
        <taxon>Orchidoideae</taxon>
        <taxon>Orchideae</taxon>
        <taxon>Orchidinae</taxon>
        <taxon>Platanthera</taxon>
    </lineage>
</organism>
<dbReference type="Gene3D" id="1.20.1280.50">
    <property type="match status" value="1"/>
</dbReference>
<evidence type="ECO:0000313" key="4">
    <source>
        <dbReference type="Proteomes" id="UP001412067"/>
    </source>
</evidence>
<dbReference type="InterPro" id="IPR036047">
    <property type="entry name" value="F-box-like_dom_sf"/>
</dbReference>
<protein>
    <recommendedName>
        <fullName evidence="2">F-box domain-containing protein</fullName>
    </recommendedName>
</protein>
<dbReference type="InterPro" id="IPR001810">
    <property type="entry name" value="F-box_dom"/>
</dbReference>
<dbReference type="EMBL" id="JBBWWR010000005">
    <property type="protein sequence ID" value="KAK8967341.1"/>
    <property type="molecule type" value="Genomic_DNA"/>
</dbReference>
<name>A0ABR2MV64_9ASPA</name>
<evidence type="ECO:0000259" key="2">
    <source>
        <dbReference type="Pfam" id="PF00646"/>
    </source>
</evidence>
<evidence type="ECO:0000256" key="1">
    <source>
        <dbReference type="SAM" id="MobiDB-lite"/>
    </source>
</evidence>
<dbReference type="Proteomes" id="UP001412067">
    <property type="component" value="Unassembled WGS sequence"/>
</dbReference>